<comment type="caution">
    <text evidence="12">Lacks conserved residue(s) required for the propagation of feature annotation.</text>
</comment>
<dbReference type="AlphaFoldDB" id="A0A7R8ZT76"/>
<feature type="binding site" evidence="11">
    <location>
        <position position="213"/>
    </location>
    <ligand>
        <name>Zn(2+)</name>
        <dbReference type="ChEBI" id="CHEBI:29105"/>
        <label>2</label>
        <note>catalytic</note>
    </ligand>
</feature>
<feature type="binding site" evidence="9">
    <location>
        <position position="189"/>
    </location>
    <ligand>
        <name>Zn(2+)</name>
        <dbReference type="ChEBI" id="CHEBI:29105"/>
        <label>1</label>
        <note>catalytic</note>
    </ligand>
</feature>
<comment type="similarity">
    <text evidence="1 12 13">Belongs to the peptidase M2 family.</text>
</comment>
<dbReference type="EC" id="3.4.-.-" evidence="13"/>
<accession>A0A7R8ZT76</accession>
<feature type="active site" description="Proton donor 1" evidence="5">
    <location>
        <position position="315"/>
    </location>
</feature>
<feature type="active site" description="Proton donor 2" evidence="7">
    <location>
        <position position="315"/>
    </location>
</feature>
<feature type="binding site" evidence="11">
    <location>
        <position position="185"/>
    </location>
    <ligand>
        <name>Zn(2+)</name>
        <dbReference type="ChEBI" id="CHEBI:29105"/>
        <label>2</label>
        <note>catalytic</note>
    </ligand>
</feature>
<keyword evidence="9 13" id="KW-0862">Zinc</keyword>
<dbReference type="CDD" id="cd06461">
    <property type="entry name" value="M2_ACE"/>
    <property type="match status" value="1"/>
</dbReference>
<keyword evidence="13" id="KW-0482">Metalloprotease</keyword>
<dbReference type="GO" id="GO:0004180">
    <property type="term" value="F:carboxypeptidase activity"/>
    <property type="evidence" value="ECO:0007669"/>
    <property type="project" value="UniProtKB-KW"/>
</dbReference>
<evidence type="ECO:0000256" key="2">
    <source>
        <dbReference type="ARBA" id="ARBA00022729"/>
    </source>
</evidence>
<evidence type="ECO:0000256" key="12">
    <source>
        <dbReference type="PROSITE-ProRule" id="PRU01355"/>
    </source>
</evidence>
<protein>
    <recommendedName>
        <fullName evidence="13">Angiotensin-converting enzyme</fullName>
        <ecNumber evidence="13">3.4.-.-</ecNumber>
    </recommendedName>
</protein>
<dbReference type="OrthoDB" id="10029630at2759"/>
<keyword evidence="13" id="KW-0121">Carboxypeptidase</keyword>
<proteinExistence type="inferred from homology"/>
<evidence type="ECO:0000313" key="14">
    <source>
        <dbReference type="EMBL" id="CAD7230972.1"/>
    </source>
</evidence>
<dbReference type="GO" id="GO:0008241">
    <property type="term" value="F:peptidyl-dipeptidase activity"/>
    <property type="evidence" value="ECO:0007669"/>
    <property type="project" value="InterPro"/>
</dbReference>
<evidence type="ECO:0000256" key="1">
    <source>
        <dbReference type="ARBA" id="ARBA00008139"/>
    </source>
</evidence>
<feature type="binding site" evidence="8">
    <location>
        <position position="324"/>
    </location>
    <ligand>
        <name>chloride</name>
        <dbReference type="ChEBI" id="CHEBI:17996"/>
        <label>1</label>
    </ligand>
</feature>
<dbReference type="GO" id="GO:0046872">
    <property type="term" value="F:metal ion binding"/>
    <property type="evidence" value="ECO:0007669"/>
    <property type="project" value="UniProtKB-KW"/>
</dbReference>
<evidence type="ECO:0000256" key="6">
    <source>
        <dbReference type="PIRSR" id="PIRSR601548-10"/>
    </source>
</evidence>
<dbReference type="Pfam" id="PF01401">
    <property type="entry name" value="Peptidase_M2"/>
    <property type="match status" value="2"/>
</dbReference>
<evidence type="ECO:0000256" key="13">
    <source>
        <dbReference type="RuleBase" id="RU361144"/>
    </source>
</evidence>
<dbReference type="PRINTS" id="PR00791">
    <property type="entry name" value="PEPDIPTASEA"/>
</dbReference>
<feature type="binding site" evidence="8">
    <location>
        <position position="5"/>
    </location>
    <ligand>
        <name>chloride</name>
        <dbReference type="ChEBI" id="CHEBI:17996"/>
        <label>1</label>
    </ligand>
</feature>
<feature type="active site" description="Proton acceptor 2" evidence="7">
    <location>
        <position position="186"/>
    </location>
</feature>
<comment type="cofactor">
    <cofactor evidence="13">
        <name>Zn(2+)</name>
        <dbReference type="ChEBI" id="CHEBI:29105"/>
    </cofactor>
    <text evidence="13">Binds 2 Zn(2+) ions per subunit.</text>
</comment>
<evidence type="ECO:0000256" key="8">
    <source>
        <dbReference type="PIRSR" id="PIRSR601548-2"/>
    </source>
</evidence>
<feature type="disulfide bond" evidence="10">
    <location>
        <begin position="340"/>
        <end position="352"/>
    </location>
</feature>
<keyword evidence="4 6" id="KW-0325">Glycoprotein</keyword>
<name>A0A7R8ZT76_9CRUS</name>
<organism evidence="14">
    <name type="scientific">Cyprideis torosa</name>
    <dbReference type="NCBI Taxonomy" id="163714"/>
    <lineage>
        <taxon>Eukaryota</taxon>
        <taxon>Metazoa</taxon>
        <taxon>Ecdysozoa</taxon>
        <taxon>Arthropoda</taxon>
        <taxon>Crustacea</taxon>
        <taxon>Oligostraca</taxon>
        <taxon>Ostracoda</taxon>
        <taxon>Podocopa</taxon>
        <taxon>Podocopida</taxon>
        <taxon>Cytherocopina</taxon>
        <taxon>Cytheroidea</taxon>
        <taxon>Cytherideidae</taxon>
        <taxon>Cyprideis</taxon>
    </lineage>
</organism>
<dbReference type="GO" id="GO:0005886">
    <property type="term" value="C:plasma membrane"/>
    <property type="evidence" value="ECO:0007669"/>
    <property type="project" value="TreeGrafter"/>
</dbReference>
<sequence>MRDRYELESFEEDMLALYEQLRPLYMELHAYVRRKLYNQYGPDVIDLTGPIPSHILGDMWGRFWTNIYRICEPFENGASIDPTDEMIEQGYTTRRMFDMGDGFFRSMGLIVRVGHKMFDMGDGFFRSMGLIGVPDSFFELSMLERPEDGRDVSCHATAWDFLDGKDFRIKMCTEINFDYFLTIHHEMGHIQYFMQYAHQPIVYRDGAHDGFHEAIGEVMSMSVATPSHLYSVGLLENLEDNYETDINFLLLQSFGSVSTLPFHLVNDLWRWKAFRGDYEAGRWNEEFWKLKNEYVGVRPPVPRSSEDLDPPALFHISGDYDMMRYFTRTILQYQFQEKLCQAAGHQGPVYKCDFANSTEAGQILSTMLQLGRSLPWPDALEALTGSRNMDVRPLVNYFQPLYEFLQRTNAANGDVPGWTQDTIRKSLKYEPVAPEQELLQRNSDGL</sequence>
<feature type="binding site" evidence="11">
    <location>
        <position position="189"/>
    </location>
    <ligand>
        <name>Zn(2+)</name>
        <dbReference type="ChEBI" id="CHEBI:29105"/>
        <label>2</label>
        <note>catalytic</note>
    </ligand>
</feature>
<evidence type="ECO:0000256" key="5">
    <source>
        <dbReference type="PIRSR" id="PIRSR601548-1"/>
    </source>
</evidence>
<keyword evidence="3 10" id="KW-1015">Disulfide bond</keyword>
<feature type="binding site" evidence="9">
    <location>
        <position position="185"/>
    </location>
    <ligand>
        <name>Zn(2+)</name>
        <dbReference type="ChEBI" id="CHEBI:29105"/>
        <label>1</label>
        <note>catalytic</note>
    </ligand>
</feature>
<evidence type="ECO:0000256" key="7">
    <source>
        <dbReference type="PIRSR" id="PIRSR601548-11"/>
    </source>
</evidence>
<dbReference type="PANTHER" id="PTHR10514">
    <property type="entry name" value="ANGIOTENSIN-CONVERTING ENZYME"/>
    <property type="match status" value="1"/>
</dbReference>
<evidence type="ECO:0000256" key="10">
    <source>
        <dbReference type="PIRSR" id="PIRSR601548-4"/>
    </source>
</evidence>
<reference evidence="14" key="1">
    <citation type="submission" date="2020-11" db="EMBL/GenBank/DDBJ databases">
        <authorList>
            <person name="Tran Van P."/>
        </authorList>
    </citation>
    <scope>NUCLEOTIDE SEQUENCE</scope>
</reference>
<keyword evidence="2" id="KW-0732">Signal</keyword>
<feature type="disulfide bond" evidence="10 12">
    <location>
        <begin position="154"/>
        <end position="172"/>
    </location>
</feature>
<feature type="binding site" evidence="9">
    <location>
        <position position="213"/>
    </location>
    <ligand>
        <name>Zn(2+)</name>
        <dbReference type="ChEBI" id="CHEBI:29105"/>
        <label>1</label>
        <note>catalytic</note>
    </ligand>
</feature>
<evidence type="ECO:0000256" key="11">
    <source>
        <dbReference type="PIRSR" id="PIRSR601548-8"/>
    </source>
</evidence>
<evidence type="ECO:0000256" key="4">
    <source>
        <dbReference type="ARBA" id="ARBA00023180"/>
    </source>
</evidence>
<dbReference type="PROSITE" id="PS52011">
    <property type="entry name" value="PEPTIDASE_M2"/>
    <property type="match status" value="1"/>
</dbReference>
<dbReference type="EMBL" id="OB663097">
    <property type="protein sequence ID" value="CAD7230972.1"/>
    <property type="molecule type" value="Genomic_DNA"/>
</dbReference>
<feature type="glycosylation site" description="N-linked (GlcNAc...) asparagine; partial" evidence="6">
    <location>
        <position position="388"/>
    </location>
</feature>
<keyword evidence="13" id="KW-0378">Hydrolase</keyword>
<dbReference type="GO" id="GO:0006508">
    <property type="term" value="P:proteolysis"/>
    <property type="evidence" value="ECO:0007669"/>
    <property type="project" value="UniProtKB-KW"/>
</dbReference>
<dbReference type="GO" id="GO:0008237">
    <property type="term" value="F:metallopeptidase activity"/>
    <property type="evidence" value="ECO:0007669"/>
    <property type="project" value="UniProtKB-KW"/>
</dbReference>
<dbReference type="PANTHER" id="PTHR10514:SF24">
    <property type="entry name" value="ANGIOTENSIN-CONVERTING ENZYME 2"/>
    <property type="match status" value="1"/>
</dbReference>
<evidence type="ECO:0000256" key="3">
    <source>
        <dbReference type="ARBA" id="ARBA00023157"/>
    </source>
</evidence>
<dbReference type="SUPFAM" id="SSF55486">
    <property type="entry name" value="Metalloproteases ('zincins'), catalytic domain"/>
    <property type="match status" value="1"/>
</dbReference>
<evidence type="ECO:0000256" key="9">
    <source>
        <dbReference type="PIRSR" id="PIRSR601548-3"/>
    </source>
</evidence>
<gene>
    <name evidence="14" type="ORF">CTOB1V02_LOCUS8827</name>
</gene>
<feature type="active site" description="Proton acceptor 1" evidence="5">
    <location>
        <position position="186"/>
    </location>
</feature>
<dbReference type="InterPro" id="IPR001548">
    <property type="entry name" value="Peptidase_M2"/>
</dbReference>
<keyword evidence="9 13" id="KW-0479">Metal-binding</keyword>
<keyword evidence="13" id="KW-0645">Protease</keyword>